<dbReference type="Proteomes" id="UP001164929">
    <property type="component" value="Chromosome 15"/>
</dbReference>
<evidence type="ECO:0000313" key="1">
    <source>
        <dbReference type="EMBL" id="KAJ6970253.1"/>
    </source>
</evidence>
<comment type="caution">
    <text evidence="1">The sequence shown here is derived from an EMBL/GenBank/DDBJ whole genome shotgun (WGS) entry which is preliminary data.</text>
</comment>
<sequence>MTVKSQALTLNEWNTYTLPKLPRNITNSSHILLPSPNSLPSSLDHFSLFFALDFIFSRGKISAQTNKTFCNTEHGSGKDMT</sequence>
<dbReference type="EMBL" id="JAQIZT010000015">
    <property type="protein sequence ID" value="KAJ6970253.1"/>
    <property type="molecule type" value="Genomic_DNA"/>
</dbReference>
<accession>A0AAD6PY57</accession>
<reference evidence="1" key="1">
    <citation type="journal article" date="2023" name="Mol. Ecol. Resour.">
        <title>Chromosome-level genome assembly of a triploid poplar Populus alba 'Berolinensis'.</title>
        <authorList>
            <person name="Chen S."/>
            <person name="Yu Y."/>
            <person name="Wang X."/>
            <person name="Wang S."/>
            <person name="Zhang T."/>
            <person name="Zhou Y."/>
            <person name="He R."/>
            <person name="Meng N."/>
            <person name="Wang Y."/>
            <person name="Liu W."/>
            <person name="Liu Z."/>
            <person name="Liu J."/>
            <person name="Guo Q."/>
            <person name="Huang H."/>
            <person name="Sederoff R.R."/>
            <person name="Wang G."/>
            <person name="Qu G."/>
            <person name="Chen S."/>
        </authorList>
    </citation>
    <scope>NUCLEOTIDE SEQUENCE</scope>
    <source>
        <strain evidence="1">SC-2020</strain>
    </source>
</reference>
<evidence type="ECO:0000313" key="2">
    <source>
        <dbReference type="Proteomes" id="UP001164929"/>
    </source>
</evidence>
<organism evidence="1 2">
    <name type="scientific">Populus alba x Populus x berolinensis</name>
    <dbReference type="NCBI Taxonomy" id="444605"/>
    <lineage>
        <taxon>Eukaryota</taxon>
        <taxon>Viridiplantae</taxon>
        <taxon>Streptophyta</taxon>
        <taxon>Embryophyta</taxon>
        <taxon>Tracheophyta</taxon>
        <taxon>Spermatophyta</taxon>
        <taxon>Magnoliopsida</taxon>
        <taxon>eudicotyledons</taxon>
        <taxon>Gunneridae</taxon>
        <taxon>Pentapetalae</taxon>
        <taxon>rosids</taxon>
        <taxon>fabids</taxon>
        <taxon>Malpighiales</taxon>
        <taxon>Salicaceae</taxon>
        <taxon>Saliceae</taxon>
        <taxon>Populus</taxon>
    </lineage>
</organism>
<name>A0AAD6PY57_9ROSI</name>
<protein>
    <submittedName>
        <fullName evidence="1">Uncharacterized protein</fullName>
    </submittedName>
</protein>
<keyword evidence="2" id="KW-1185">Reference proteome</keyword>
<proteinExistence type="predicted"/>
<gene>
    <name evidence="1" type="ORF">NC653_034746</name>
</gene>
<dbReference type="AlphaFoldDB" id="A0AAD6PY57"/>